<feature type="compositionally biased region" description="Low complexity" evidence="1">
    <location>
        <begin position="32"/>
        <end position="41"/>
    </location>
</feature>
<evidence type="ECO:0000313" key="3">
    <source>
        <dbReference type="Proteomes" id="UP000527355"/>
    </source>
</evidence>
<sequence>MLYRLPPQVKGEGAGARASRPAAGPGMGPGADGFPAAGPAACQSGEKNTHVVSLWPSRGTRTNPAASEAEFLTQLCGRTGAGPLHRARAAPPKVSLDLHASSHPGVARKPKALHLPEESRYSLRGGKKKKKFKQLGTTDRASVYKRLQKGITVTLMIGTLYGGKCLQ</sequence>
<dbReference type="AlphaFoldDB" id="A0A7J7UCS3"/>
<feature type="region of interest" description="Disordered" evidence="1">
    <location>
        <begin position="1"/>
        <end position="49"/>
    </location>
</feature>
<dbReference type="EMBL" id="JABWUV010000013">
    <property type="protein sequence ID" value="KAF6310693.1"/>
    <property type="molecule type" value="Genomic_DNA"/>
</dbReference>
<evidence type="ECO:0000256" key="1">
    <source>
        <dbReference type="SAM" id="MobiDB-lite"/>
    </source>
</evidence>
<feature type="compositionally biased region" description="Low complexity" evidence="1">
    <location>
        <begin position="15"/>
        <end position="24"/>
    </location>
</feature>
<evidence type="ECO:0000313" key="2">
    <source>
        <dbReference type="EMBL" id="KAF6310693.1"/>
    </source>
</evidence>
<reference evidence="2 3" key="1">
    <citation type="journal article" date="2020" name="Nature">
        <title>Six reference-quality genomes reveal evolution of bat adaptations.</title>
        <authorList>
            <person name="Jebb D."/>
            <person name="Huang Z."/>
            <person name="Pippel M."/>
            <person name="Hughes G.M."/>
            <person name="Lavrichenko K."/>
            <person name="Devanna P."/>
            <person name="Winkler S."/>
            <person name="Jermiin L.S."/>
            <person name="Skirmuntt E.C."/>
            <person name="Katzourakis A."/>
            <person name="Burkitt-Gray L."/>
            <person name="Ray D.A."/>
            <person name="Sullivan K.A.M."/>
            <person name="Roscito J.G."/>
            <person name="Kirilenko B.M."/>
            <person name="Davalos L.M."/>
            <person name="Corthals A.P."/>
            <person name="Power M.L."/>
            <person name="Jones G."/>
            <person name="Ransome R.D."/>
            <person name="Dechmann D.K.N."/>
            <person name="Locatelli A.G."/>
            <person name="Puechmaille S.J."/>
            <person name="Fedrigo O."/>
            <person name="Jarvis E.D."/>
            <person name="Hiller M."/>
            <person name="Vernes S.C."/>
            <person name="Myers E.W."/>
            <person name="Teeling E.C."/>
        </authorList>
    </citation>
    <scope>NUCLEOTIDE SEQUENCE [LARGE SCALE GENOMIC DNA]</scope>
    <source>
        <strain evidence="2">MMyoMyo1</strain>
        <tissue evidence="2">Flight muscle</tissue>
    </source>
</reference>
<gene>
    <name evidence="2" type="ORF">mMyoMyo1_008751</name>
</gene>
<comment type="caution">
    <text evidence="2">The sequence shown here is derived from an EMBL/GenBank/DDBJ whole genome shotgun (WGS) entry which is preliminary data.</text>
</comment>
<organism evidence="2 3">
    <name type="scientific">Myotis myotis</name>
    <name type="common">Greater mouse-eared bat</name>
    <name type="synonym">Vespertilio myotis</name>
    <dbReference type="NCBI Taxonomy" id="51298"/>
    <lineage>
        <taxon>Eukaryota</taxon>
        <taxon>Metazoa</taxon>
        <taxon>Chordata</taxon>
        <taxon>Craniata</taxon>
        <taxon>Vertebrata</taxon>
        <taxon>Euteleostomi</taxon>
        <taxon>Mammalia</taxon>
        <taxon>Eutheria</taxon>
        <taxon>Laurasiatheria</taxon>
        <taxon>Chiroptera</taxon>
        <taxon>Yangochiroptera</taxon>
        <taxon>Vespertilionidae</taxon>
        <taxon>Myotis</taxon>
    </lineage>
</organism>
<dbReference type="Proteomes" id="UP000527355">
    <property type="component" value="Unassembled WGS sequence"/>
</dbReference>
<protein>
    <submittedName>
        <fullName evidence="2">Uncharacterized protein</fullName>
    </submittedName>
</protein>
<proteinExistence type="predicted"/>
<accession>A0A7J7UCS3</accession>
<keyword evidence="3" id="KW-1185">Reference proteome</keyword>
<name>A0A7J7UCS3_MYOMY</name>